<dbReference type="Gene3D" id="3.30.1370.10">
    <property type="entry name" value="K Homology domain, type 1"/>
    <property type="match status" value="13"/>
</dbReference>
<dbReference type="CDD" id="cd22414">
    <property type="entry name" value="KH-I_Vigilin_rpt11"/>
    <property type="match status" value="1"/>
</dbReference>
<keyword evidence="3" id="KW-0677">Repeat</keyword>
<protein>
    <recommendedName>
        <fullName evidence="8">K Homology domain-containing protein</fullName>
    </recommendedName>
</protein>
<dbReference type="SUPFAM" id="SSF54791">
    <property type="entry name" value="Eukaryotic type KH-domain (KH-domain type I)"/>
    <property type="match status" value="12"/>
</dbReference>
<evidence type="ECO:0000313" key="9">
    <source>
        <dbReference type="EMBL" id="EDO37476.1"/>
    </source>
</evidence>
<feature type="domain" description="K Homology" evidence="8">
    <location>
        <begin position="1016"/>
        <end position="1083"/>
    </location>
</feature>
<feature type="domain" description="K Homology" evidence="8">
    <location>
        <begin position="413"/>
        <end position="474"/>
    </location>
</feature>
<feature type="region of interest" description="Disordered" evidence="7">
    <location>
        <begin position="1104"/>
        <end position="1175"/>
    </location>
</feature>
<feature type="domain" description="K Homology" evidence="8">
    <location>
        <begin position="551"/>
        <end position="620"/>
    </location>
</feature>
<evidence type="ECO:0000256" key="3">
    <source>
        <dbReference type="ARBA" id="ARBA00022737"/>
    </source>
</evidence>
<dbReference type="CDD" id="cd22411">
    <property type="entry name" value="KH-I_Vigilin_rpt8"/>
    <property type="match status" value="1"/>
</dbReference>
<gene>
    <name evidence="9" type="ORF">NEMVEDRAFT_v1g211503</name>
</gene>
<dbReference type="CDD" id="cd22413">
    <property type="entry name" value="KH-I_Vigilin_rpt10"/>
    <property type="match status" value="1"/>
</dbReference>
<accession>A7SFJ6</accession>
<dbReference type="CDD" id="cd22405">
    <property type="entry name" value="KH-I_Vigilin_rpt1"/>
    <property type="match status" value="1"/>
</dbReference>
<dbReference type="AlphaFoldDB" id="A7SFJ6"/>
<keyword evidence="4 5" id="KW-0694">RNA-binding</keyword>
<evidence type="ECO:0000256" key="1">
    <source>
        <dbReference type="ARBA" id="ARBA00004496"/>
    </source>
</evidence>
<feature type="domain" description="K Homology" evidence="8">
    <location>
        <begin position="130"/>
        <end position="196"/>
    </location>
</feature>
<dbReference type="GO" id="GO:0003729">
    <property type="term" value="F:mRNA binding"/>
    <property type="evidence" value="ECO:0000318"/>
    <property type="project" value="GO_Central"/>
</dbReference>
<organism evidence="9 10">
    <name type="scientific">Nematostella vectensis</name>
    <name type="common">Starlet sea anemone</name>
    <dbReference type="NCBI Taxonomy" id="45351"/>
    <lineage>
        <taxon>Eukaryota</taxon>
        <taxon>Metazoa</taxon>
        <taxon>Cnidaria</taxon>
        <taxon>Anthozoa</taxon>
        <taxon>Hexacorallia</taxon>
        <taxon>Actiniaria</taxon>
        <taxon>Edwardsiidae</taxon>
        <taxon>Nematostella</taxon>
    </lineage>
</organism>
<dbReference type="InterPro" id="IPR004088">
    <property type="entry name" value="KH_dom_type_1"/>
</dbReference>
<dbReference type="FunFam" id="3.30.1370.10:FF:000061">
    <property type="entry name" value="High density lipoprotein binding protein"/>
    <property type="match status" value="1"/>
</dbReference>
<dbReference type="CDD" id="cd22407">
    <property type="entry name" value="KH-I_Vigilin_rpt3"/>
    <property type="match status" value="1"/>
</dbReference>
<dbReference type="Pfam" id="PF00013">
    <property type="entry name" value="KH_1"/>
    <property type="match status" value="12"/>
</dbReference>
<comment type="subcellular location">
    <subcellularLocation>
        <location evidence="1">Cytoplasm</location>
    </subcellularLocation>
</comment>
<dbReference type="PANTHER" id="PTHR10627">
    <property type="entry name" value="SCP160"/>
    <property type="match status" value="1"/>
</dbReference>
<dbReference type="SMART" id="SM00322">
    <property type="entry name" value="KH"/>
    <property type="match status" value="14"/>
</dbReference>
<keyword evidence="2" id="KW-0963">Cytoplasm</keyword>
<feature type="coiled-coil region" evidence="6">
    <location>
        <begin position="1064"/>
        <end position="1091"/>
    </location>
</feature>
<evidence type="ECO:0000256" key="5">
    <source>
        <dbReference type="PROSITE-ProRule" id="PRU00117"/>
    </source>
</evidence>
<dbReference type="InParanoid" id="A7SFJ6"/>
<dbReference type="InterPro" id="IPR004087">
    <property type="entry name" value="KH_dom"/>
</dbReference>
<feature type="domain" description="K Homology" evidence="8">
    <location>
        <begin position="53"/>
        <end position="129"/>
    </location>
</feature>
<evidence type="ECO:0000313" key="10">
    <source>
        <dbReference type="Proteomes" id="UP000001593"/>
    </source>
</evidence>
<feature type="domain" description="K Homology" evidence="8">
    <location>
        <begin position="625"/>
        <end position="694"/>
    </location>
</feature>
<keyword evidence="10" id="KW-1185">Reference proteome</keyword>
<feature type="coiled-coil region" evidence="6">
    <location>
        <begin position="528"/>
        <end position="555"/>
    </location>
</feature>
<dbReference type="STRING" id="45351.A7SFJ6"/>
<dbReference type="Proteomes" id="UP000001593">
    <property type="component" value="Unassembled WGS sequence"/>
</dbReference>
<dbReference type="CDD" id="cd22408">
    <property type="entry name" value="KH-I_Vigilin_rpt4"/>
    <property type="match status" value="1"/>
</dbReference>
<dbReference type="InterPro" id="IPR057778">
    <property type="entry name" value="KH_Vigilin_N"/>
</dbReference>
<dbReference type="HOGENOM" id="CLU_008532_0_0_1"/>
<keyword evidence="6" id="KW-0175">Coiled coil</keyword>
<feature type="compositionally biased region" description="Polar residues" evidence="7">
    <location>
        <begin position="28"/>
        <end position="38"/>
    </location>
</feature>
<feature type="compositionally biased region" description="Polar residues" evidence="7">
    <location>
        <begin position="1151"/>
        <end position="1166"/>
    </location>
</feature>
<dbReference type="FunCoup" id="A7SFJ6">
    <property type="interactions" value="680"/>
</dbReference>
<dbReference type="CDD" id="cd22417">
    <property type="entry name" value="KH-I_Vigilin_rpt14"/>
    <property type="match status" value="1"/>
</dbReference>
<reference evidence="9 10" key="1">
    <citation type="journal article" date="2007" name="Science">
        <title>Sea anemone genome reveals ancestral eumetazoan gene repertoire and genomic organization.</title>
        <authorList>
            <person name="Putnam N.H."/>
            <person name="Srivastava M."/>
            <person name="Hellsten U."/>
            <person name="Dirks B."/>
            <person name="Chapman J."/>
            <person name="Salamov A."/>
            <person name="Terry A."/>
            <person name="Shapiro H."/>
            <person name="Lindquist E."/>
            <person name="Kapitonov V.V."/>
            <person name="Jurka J."/>
            <person name="Genikhovich G."/>
            <person name="Grigoriev I.V."/>
            <person name="Lucas S.M."/>
            <person name="Steele R.E."/>
            <person name="Finnerty J.R."/>
            <person name="Technau U."/>
            <person name="Martindale M.Q."/>
            <person name="Rokhsar D.S."/>
        </authorList>
    </citation>
    <scope>NUCLEOTIDE SEQUENCE [LARGE SCALE GENOMIC DNA]</scope>
    <source>
        <strain evidence="10">CH2 X CH6</strain>
    </source>
</reference>
<feature type="coiled-coil region" evidence="6">
    <location>
        <begin position="914"/>
        <end position="941"/>
    </location>
</feature>
<feature type="domain" description="K Homology" evidence="8">
    <location>
        <begin position="771"/>
        <end position="862"/>
    </location>
</feature>
<dbReference type="PhylomeDB" id="A7SFJ6"/>
<feature type="region of interest" description="Disordered" evidence="7">
    <location>
        <begin position="23"/>
        <end position="44"/>
    </location>
</feature>
<dbReference type="EMBL" id="DS469645">
    <property type="protein sequence ID" value="EDO37476.1"/>
    <property type="molecule type" value="Genomic_DNA"/>
</dbReference>
<dbReference type="FunFam" id="3.30.1370.10:FF:000018">
    <property type="entry name" value="vigilin isoform X1"/>
    <property type="match status" value="1"/>
</dbReference>
<evidence type="ECO:0000256" key="7">
    <source>
        <dbReference type="SAM" id="MobiDB-lite"/>
    </source>
</evidence>
<dbReference type="CDD" id="cd22406">
    <property type="entry name" value="KH-I_Vigilin_rpt2"/>
    <property type="match status" value="1"/>
</dbReference>
<dbReference type="OMA" id="DHAGQQV"/>
<feature type="region of interest" description="Disordered" evidence="7">
    <location>
        <begin position="810"/>
        <end position="831"/>
    </location>
</feature>
<feature type="domain" description="K Homology" evidence="8">
    <location>
        <begin position="698"/>
        <end position="767"/>
    </location>
</feature>
<dbReference type="PROSITE" id="PS50084">
    <property type="entry name" value="KH_TYPE_1"/>
    <property type="match status" value="12"/>
</dbReference>
<dbReference type="CDD" id="cd22416">
    <property type="entry name" value="KH-I_Vigilin_rpt13"/>
    <property type="match status" value="1"/>
</dbReference>
<feature type="domain" description="K Homology" evidence="8">
    <location>
        <begin position="273"/>
        <end position="341"/>
    </location>
</feature>
<proteinExistence type="predicted"/>
<evidence type="ECO:0000256" key="6">
    <source>
        <dbReference type="SAM" id="Coils"/>
    </source>
</evidence>
<feature type="domain" description="K Homology" evidence="8">
    <location>
        <begin position="863"/>
        <end position="929"/>
    </location>
</feature>
<feature type="domain" description="K Homology" evidence="8">
    <location>
        <begin position="941"/>
        <end position="1012"/>
    </location>
</feature>
<dbReference type="CDD" id="cd22415">
    <property type="entry name" value="KH-I_Vigilin_rpt12"/>
    <property type="match status" value="1"/>
</dbReference>
<dbReference type="Pfam" id="PF24668">
    <property type="entry name" value="KH_Vigilin"/>
    <property type="match status" value="1"/>
</dbReference>
<evidence type="ECO:0000259" key="8">
    <source>
        <dbReference type="SMART" id="SM00322"/>
    </source>
</evidence>
<dbReference type="InterPro" id="IPR036612">
    <property type="entry name" value="KH_dom_type_1_sf"/>
</dbReference>
<evidence type="ECO:0000256" key="2">
    <source>
        <dbReference type="ARBA" id="ARBA00022490"/>
    </source>
</evidence>
<dbReference type="eggNOG" id="KOG2208">
    <property type="taxonomic scope" value="Eukaryota"/>
</dbReference>
<dbReference type="PANTHER" id="PTHR10627:SF31">
    <property type="entry name" value="DODECA-SATELLITE-BINDING PROTEIN 1, ISOFORM A"/>
    <property type="match status" value="1"/>
</dbReference>
<evidence type="ECO:0000256" key="4">
    <source>
        <dbReference type="ARBA" id="ARBA00022884"/>
    </source>
</evidence>
<feature type="domain" description="K Homology" evidence="8">
    <location>
        <begin position="479"/>
        <end position="547"/>
    </location>
</feature>
<dbReference type="CDD" id="cd22412">
    <property type="entry name" value="KH-I_Vigilin_rpt9"/>
    <property type="match status" value="1"/>
</dbReference>
<dbReference type="CDD" id="cd22409">
    <property type="entry name" value="KH-I_Vigilin_rpt5"/>
    <property type="match status" value="1"/>
</dbReference>
<name>A7SFJ6_NEMVE</name>
<sequence length="1175" mass="130843">MVNDDALDTEGYQPTYAEAFPPLPCAPSTDQNQANSNPAAKWRTHGTGHIRSTTVTQVFRVPLEERRYKLFHEATFGDERQHSICRDIMAKTGASIEVSLGKDLSLTIMVTGKPDTVAKARRLVLSQLQTQAQIEIQIPREHHKFILGKGGKTLQTMELSTATKITMPRDGSDTIKIIGTKEGVDRARHEIQLISDQQAKLAFERLAIPKTFHPFISGPNNETANRIKEQTGAAINIPPPSVNKDELTVAGEKDGVAQAKAMILEIYEDKKRKTTTVSIEVRKSQHKYIVGPRGGTIHEILELTGVSVEMPPSDSDSETITLRGEQDKLGVALTQVYEKANSVVFAEVAAPRWLHRFIIGRRGQNIRKVTQDLPKVHVEFSDEKDSITLEGPPEQVESARESLEAFIRELIVSMAFAECNVDQKYHPHIIGKNGANGESRYLSLIHPRRHDVVSLRGPREDVDKVHAYLKKLNAELVAANYCIDVPIFKQFHKNVIGRGGTTIKKIREETDTKIELPAEGSDSDVIIITGHKAQVEAAREKILAIQNELANVTQLEVHIPSKFHNSIIGAKGRLIRSVMEDCGGVSIKFPPEGSNSDKVLIRGPKDDVEKAKKQLLELTNEKELGSYTVEIRAKPEHHRFLIGRGGASIRKVRENTGARIVFPAAKDEDKELITIIGKQEAVEAAKDELLKSIKDLDNICEGEVHVDPKWHRHFVAKRGEVLQEIAAEFGGVVVSFPRNGVNSDRVVLKGAKECVEGARQRVMEIVQELESMVTIECVIPQEFHRNIMGAKGANVQEVTARHKVQIKFPDRSPAGEEPVVNGDGEHLDPEAPISPRKRDIIIITGKKESAEAAKIDLLDLVPVTEQMHIPFDYHRFVIGPKGSNVRKMMDEFSVNISIPPAKDESDSVSVIGPRANVERAMKALEAKVAEIEAENEDRALRSFKMDVKVDRQYHPKIIGRKGQVITNIRKQYDVNIQFPPQDAPEESADVIGLTGYQHSCEAARDAILKIVKELEDQVSVELTIDPRIHRRLIGAKGRAVRKLMEQYKVDIRFPRQNANDPVVISGQEQDVEEAKEQLLLLEEEYMQSVKEEIEEYDAISYYMNPPSKTSPSPPPQAGGQGFVVRDAPWNAQGGKGRPPKERDGHPPPPDTTNTMDFPSIGNSVAPKTTVWGHRR</sequence>
<feature type="domain" description="K Homology" evidence="8">
    <location>
        <begin position="200"/>
        <end position="268"/>
    </location>
</feature>
<feature type="domain" description="K Homology" evidence="8">
    <location>
        <begin position="342"/>
        <end position="408"/>
    </location>
</feature>